<gene>
    <name evidence="6" type="ORF">BGZ80_010577</name>
</gene>
<dbReference type="Proteomes" id="UP000703661">
    <property type="component" value="Unassembled WGS sequence"/>
</dbReference>
<dbReference type="GO" id="GO:0005634">
    <property type="term" value="C:nucleus"/>
    <property type="evidence" value="ECO:0007669"/>
    <property type="project" value="TreeGrafter"/>
</dbReference>
<sequence>MLASRVSRFATSSSISASGRHVLKSIYAAERPEGVGAVVRRSLGTRFMRNHDPFLLLDEFTLNSKGGFPDHPHRGFETVTYMLSGQMQHEDFTGKSGTIGPGNLQWMTAGRGVMHCEMPVKDSNDSDSPTIHGLQLWVNLSQKDKMCKPAYQDLRDNQIPRVKPSEGVEVKVIAGEAHGTKSNVITRTPTMYLDYKMKSNSSVEVVVPKDHNGFVYMLSGKAYFGDGTAVVSPTKDEGFDDKTNHVTINETISTPFEGLPHHALILSQDDSSDTLKVQTKDEDAHFVVLTGKPLKEPVIQSGLFVMNAKQEVDQALEDFREFKNGFEKAKEWRSKISPKGYRLKFQDI</sequence>
<dbReference type="Gene3D" id="2.60.120.10">
    <property type="entry name" value="Jelly Rolls"/>
    <property type="match status" value="2"/>
</dbReference>
<feature type="domain" description="Pirin N-terminal" evidence="4">
    <location>
        <begin position="39"/>
        <end position="138"/>
    </location>
</feature>
<name>A0A9P6MUP0_9FUNG</name>
<dbReference type="InterPro" id="IPR011051">
    <property type="entry name" value="RmlC_Cupin_sf"/>
</dbReference>
<evidence type="ECO:0000256" key="2">
    <source>
        <dbReference type="PIRSR" id="PIRSR006232-1"/>
    </source>
</evidence>
<evidence type="ECO:0000313" key="7">
    <source>
        <dbReference type="Proteomes" id="UP000703661"/>
    </source>
</evidence>
<evidence type="ECO:0008006" key="8">
    <source>
        <dbReference type="Google" id="ProtNLM"/>
    </source>
</evidence>
<dbReference type="CDD" id="cd02247">
    <property type="entry name" value="cupin_pirin_C"/>
    <property type="match status" value="1"/>
</dbReference>
<reference evidence="6" key="1">
    <citation type="journal article" date="2020" name="Fungal Divers.">
        <title>Resolving the Mortierellaceae phylogeny through synthesis of multi-gene phylogenetics and phylogenomics.</title>
        <authorList>
            <person name="Vandepol N."/>
            <person name="Liber J."/>
            <person name="Desiro A."/>
            <person name="Na H."/>
            <person name="Kennedy M."/>
            <person name="Barry K."/>
            <person name="Grigoriev I.V."/>
            <person name="Miller A.N."/>
            <person name="O'Donnell K."/>
            <person name="Stajich J.E."/>
            <person name="Bonito G."/>
        </authorList>
    </citation>
    <scope>NUCLEOTIDE SEQUENCE</scope>
    <source>
        <strain evidence="6">NRRL 2769</strain>
    </source>
</reference>
<dbReference type="PANTHER" id="PTHR13903:SF8">
    <property type="entry name" value="PIRIN"/>
    <property type="match status" value="1"/>
</dbReference>
<dbReference type="InterPro" id="IPR012093">
    <property type="entry name" value="Pirin"/>
</dbReference>
<protein>
    <recommendedName>
        <fullName evidence="8">Pirin</fullName>
    </recommendedName>
</protein>
<proteinExistence type="inferred from homology"/>
<dbReference type="AlphaFoldDB" id="A0A9P6MUP0"/>
<dbReference type="InterPro" id="IPR008778">
    <property type="entry name" value="Pirin_C_dom"/>
</dbReference>
<feature type="binding site" evidence="2">
    <location>
        <position position="115"/>
    </location>
    <ligand>
        <name>Fe cation</name>
        <dbReference type="ChEBI" id="CHEBI:24875"/>
    </ligand>
</feature>
<evidence type="ECO:0000313" key="6">
    <source>
        <dbReference type="EMBL" id="KAG0014224.1"/>
    </source>
</evidence>
<dbReference type="EMBL" id="JAAAID010000750">
    <property type="protein sequence ID" value="KAG0014224.1"/>
    <property type="molecule type" value="Genomic_DNA"/>
</dbReference>
<dbReference type="SUPFAM" id="SSF51182">
    <property type="entry name" value="RmlC-like cupins"/>
    <property type="match status" value="1"/>
</dbReference>
<dbReference type="InterPro" id="IPR003829">
    <property type="entry name" value="Pirin_N_dom"/>
</dbReference>
<feature type="binding site" evidence="2">
    <location>
        <position position="117"/>
    </location>
    <ligand>
        <name>Fe cation</name>
        <dbReference type="ChEBI" id="CHEBI:24875"/>
    </ligand>
</feature>
<dbReference type="GO" id="GO:0046872">
    <property type="term" value="F:metal ion binding"/>
    <property type="evidence" value="ECO:0007669"/>
    <property type="project" value="UniProtKB-KW"/>
</dbReference>
<organism evidence="6 7">
    <name type="scientific">Entomortierella chlamydospora</name>
    <dbReference type="NCBI Taxonomy" id="101097"/>
    <lineage>
        <taxon>Eukaryota</taxon>
        <taxon>Fungi</taxon>
        <taxon>Fungi incertae sedis</taxon>
        <taxon>Mucoromycota</taxon>
        <taxon>Mortierellomycotina</taxon>
        <taxon>Mortierellomycetes</taxon>
        <taxon>Mortierellales</taxon>
        <taxon>Mortierellaceae</taxon>
        <taxon>Entomortierella</taxon>
    </lineage>
</organism>
<dbReference type="InterPro" id="IPR014710">
    <property type="entry name" value="RmlC-like_jellyroll"/>
</dbReference>
<feature type="binding site" evidence="2">
    <location>
        <position position="73"/>
    </location>
    <ligand>
        <name>Fe cation</name>
        <dbReference type="ChEBI" id="CHEBI:24875"/>
    </ligand>
</feature>
<comment type="caution">
    <text evidence="6">The sequence shown here is derived from an EMBL/GenBank/DDBJ whole genome shotgun (WGS) entry which is preliminary data.</text>
</comment>
<keyword evidence="7" id="KW-1185">Reference proteome</keyword>
<keyword evidence="2" id="KW-0479">Metal-binding</keyword>
<evidence type="ECO:0000256" key="3">
    <source>
        <dbReference type="RuleBase" id="RU003457"/>
    </source>
</evidence>
<accession>A0A9P6MUP0</accession>
<dbReference type="OrthoDB" id="198735at2759"/>
<feature type="domain" description="Pirin C-terminal" evidence="5">
    <location>
        <begin position="192"/>
        <end position="325"/>
    </location>
</feature>
<dbReference type="Pfam" id="PF05726">
    <property type="entry name" value="Pirin_C"/>
    <property type="match status" value="1"/>
</dbReference>
<dbReference type="PIRSF" id="PIRSF006232">
    <property type="entry name" value="Pirin"/>
    <property type="match status" value="1"/>
</dbReference>
<dbReference type="CDD" id="cd02909">
    <property type="entry name" value="cupin_pirin_N"/>
    <property type="match status" value="1"/>
</dbReference>
<evidence type="ECO:0000259" key="4">
    <source>
        <dbReference type="Pfam" id="PF02678"/>
    </source>
</evidence>
<dbReference type="GO" id="GO:0008127">
    <property type="term" value="F:quercetin 2,3-dioxygenase activity"/>
    <property type="evidence" value="ECO:0007669"/>
    <property type="project" value="TreeGrafter"/>
</dbReference>
<dbReference type="PANTHER" id="PTHR13903">
    <property type="entry name" value="PIRIN-RELATED"/>
    <property type="match status" value="1"/>
</dbReference>
<keyword evidence="2" id="KW-0408">Iron</keyword>
<feature type="binding site" evidence="2">
    <location>
        <position position="71"/>
    </location>
    <ligand>
        <name>Fe cation</name>
        <dbReference type="ChEBI" id="CHEBI:24875"/>
    </ligand>
</feature>
<evidence type="ECO:0000259" key="5">
    <source>
        <dbReference type="Pfam" id="PF05726"/>
    </source>
</evidence>
<dbReference type="Pfam" id="PF02678">
    <property type="entry name" value="Pirin"/>
    <property type="match status" value="1"/>
</dbReference>
<comment type="cofactor">
    <cofactor evidence="2">
        <name>Fe cation</name>
        <dbReference type="ChEBI" id="CHEBI:24875"/>
    </cofactor>
    <text evidence="2">Binds 1 Fe cation per subunit.</text>
</comment>
<evidence type="ECO:0000256" key="1">
    <source>
        <dbReference type="ARBA" id="ARBA00008416"/>
    </source>
</evidence>
<comment type="similarity">
    <text evidence="1 3">Belongs to the pirin family.</text>
</comment>